<evidence type="ECO:0000256" key="1">
    <source>
        <dbReference type="ARBA" id="ARBA00010641"/>
    </source>
</evidence>
<evidence type="ECO:0000313" key="8">
    <source>
        <dbReference type="Proteomes" id="UP000607559"/>
    </source>
</evidence>
<keyword evidence="2" id="KW-0805">Transcription regulation</keyword>
<gene>
    <name evidence="7" type="ORF">GCM10011511_39080</name>
</gene>
<sequence length="171" mass="19790">MFTTFYSPLFLFAKSMIKSKESAEEIVSDVFIRIWERRRQLEKIENLKVYLYVSVRNAALNHLSQQKRTGTNPLEEFHAEFTSIYFDPEQLLITADMLAFIKKAIDQLPPKCKIIFKLVKEDGLKYREVAEILNLSVKTVENQVAIALQKIGNTVSFDVDKTIPFSVKNHS</sequence>
<dbReference type="SUPFAM" id="SSF88659">
    <property type="entry name" value="Sigma3 and sigma4 domains of RNA polymerase sigma factors"/>
    <property type="match status" value="1"/>
</dbReference>
<evidence type="ECO:0000256" key="4">
    <source>
        <dbReference type="ARBA" id="ARBA00023163"/>
    </source>
</evidence>
<accession>A0A8J2UG19</accession>
<protein>
    <submittedName>
        <fullName evidence="7">DNA-directed RNA polymerase sigma-70 factor</fullName>
    </submittedName>
</protein>
<reference evidence="7" key="2">
    <citation type="submission" date="2020-09" db="EMBL/GenBank/DDBJ databases">
        <authorList>
            <person name="Sun Q."/>
            <person name="Zhou Y."/>
        </authorList>
    </citation>
    <scope>NUCLEOTIDE SEQUENCE</scope>
    <source>
        <strain evidence="7">CGMCC 1.15448</strain>
    </source>
</reference>
<comment type="similarity">
    <text evidence="1">Belongs to the sigma-70 factor family. ECF subfamily.</text>
</comment>
<dbReference type="InterPro" id="IPR036388">
    <property type="entry name" value="WH-like_DNA-bd_sf"/>
</dbReference>
<comment type="caution">
    <text evidence="7">The sequence shown here is derived from an EMBL/GenBank/DDBJ whole genome shotgun (WGS) entry which is preliminary data.</text>
</comment>
<evidence type="ECO:0000313" key="7">
    <source>
        <dbReference type="EMBL" id="GGB11634.1"/>
    </source>
</evidence>
<dbReference type="Gene3D" id="1.10.10.10">
    <property type="entry name" value="Winged helix-like DNA-binding domain superfamily/Winged helix DNA-binding domain"/>
    <property type="match status" value="1"/>
</dbReference>
<dbReference type="Gene3D" id="1.10.1740.10">
    <property type="match status" value="1"/>
</dbReference>
<dbReference type="CDD" id="cd06171">
    <property type="entry name" value="Sigma70_r4"/>
    <property type="match status" value="1"/>
</dbReference>
<dbReference type="Pfam" id="PF08281">
    <property type="entry name" value="Sigma70_r4_2"/>
    <property type="match status" value="1"/>
</dbReference>
<reference evidence="7" key="1">
    <citation type="journal article" date="2014" name="Int. J. Syst. Evol. Microbiol.">
        <title>Complete genome sequence of Corynebacterium casei LMG S-19264T (=DSM 44701T), isolated from a smear-ripened cheese.</title>
        <authorList>
            <consortium name="US DOE Joint Genome Institute (JGI-PGF)"/>
            <person name="Walter F."/>
            <person name="Albersmeier A."/>
            <person name="Kalinowski J."/>
            <person name="Ruckert C."/>
        </authorList>
    </citation>
    <scope>NUCLEOTIDE SEQUENCE</scope>
    <source>
        <strain evidence="7">CGMCC 1.15448</strain>
    </source>
</reference>
<dbReference type="SUPFAM" id="SSF88946">
    <property type="entry name" value="Sigma2 domain of RNA polymerase sigma factors"/>
    <property type="match status" value="1"/>
</dbReference>
<evidence type="ECO:0000256" key="2">
    <source>
        <dbReference type="ARBA" id="ARBA00023015"/>
    </source>
</evidence>
<dbReference type="AlphaFoldDB" id="A0A8J2UG19"/>
<organism evidence="7 8">
    <name type="scientific">Puia dinghuensis</name>
    <dbReference type="NCBI Taxonomy" id="1792502"/>
    <lineage>
        <taxon>Bacteria</taxon>
        <taxon>Pseudomonadati</taxon>
        <taxon>Bacteroidota</taxon>
        <taxon>Chitinophagia</taxon>
        <taxon>Chitinophagales</taxon>
        <taxon>Chitinophagaceae</taxon>
        <taxon>Puia</taxon>
    </lineage>
</organism>
<dbReference type="Pfam" id="PF04542">
    <property type="entry name" value="Sigma70_r2"/>
    <property type="match status" value="1"/>
</dbReference>
<feature type="domain" description="RNA polymerase sigma factor 70 region 4 type 2" evidence="6">
    <location>
        <begin position="102"/>
        <end position="150"/>
    </location>
</feature>
<dbReference type="GO" id="GO:0003677">
    <property type="term" value="F:DNA binding"/>
    <property type="evidence" value="ECO:0007669"/>
    <property type="project" value="InterPro"/>
</dbReference>
<name>A0A8J2UG19_9BACT</name>
<dbReference type="InterPro" id="IPR014327">
    <property type="entry name" value="RNA_pol_sigma70_bacteroid"/>
</dbReference>
<dbReference type="GO" id="GO:0000428">
    <property type="term" value="C:DNA-directed RNA polymerase complex"/>
    <property type="evidence" value="ECO:0007669"/>
    <property type="project" value="UniProtKB-KW"/>
</dbReference>
<dbReference type="GO" id="GO:0016987">
    <property type="term" value="F:sigma factor activity"/>
    <property type="evidence" value="ECO:0007669"/>
    <property type="project" value="UniProtKB-KW"/>
</dbReference>
<evidence type="ECO:0000259" key="6">
    <source>
        <dbReference type="Pfam" id="PF08281"/>
    </source>
</evidence>
<dbReference type="InterPro" id="IPR013325">
    <property type="entry name" value="RNA_pol_sigma_r2"/>
</dbReference>
<keyword evidence="7" id="KW-0240">DNA-directed RNA polymerase</keyword>
<feature type="domain" description="RNA polymerase sigma-70 region 2" evidence="5">
    <location>
        <begin position="2"/>
        <end position="69"/>
    </location>
</feature>
<dbReference type="EMBL" id="BMJC01000004">
    <property type="protein sequence ID" value="GGB11634.1"/>
    <property type="molecule type" value="Genomic_DNA"/>
</dbReference>
<keyword evidence="3" id="KW-0731">Sigma factor</keyword>
<dbReference type="InterPro" id="IPR013324">
    <property type="entry name" value="RNA_pol_sigma_r3/r4-like"/>
</dbReference>
<dbReference type="InterPro" id="IPR013249">
    <property type="entry name" value="RNA_pol_sigma70_r4_t2"/>
</dbReference>
<dbReference type="PANTHER" id="PTHR43133:SF46">
    <property type="entry name" value="RNA POLYMERASE SIGMA-70 FACTOR ECF SUBFAMILY"/>
    <property type="match status" value="1"/>
</dbReference>
<keyword evidence="8" id="KW-1185">Reference proteome</keyword>
<dbReference type="GO" id="GO:0006352">
    <property type="term" value="P:DNA-templated transcription initiation"/>
    <property type="evidence" value="ECO:0007669"/>
    <property type="project" value="InterPro"/>
</dbReference>
<proteinExistence type="inferred from homology"/>
<dbReference type="PANTHER" id="PTHR43133">
    <property type="entry name" value="RNA POLYMERASE ECF-TYPE SIGMA FACTO"/>
    <property type="match status" value="1"/>
</dbReference>
<dbReference type="NCBIfam" id="TIGR02937">
    <property type="entry name" value="sigma70-ECF"/>
    <property type="match status" value="1"/>
</dbReference>
<dbReference type="Proteomes" id="UP000607559">
    <property type="component" value="Unassembled WGS sequence"/>
</dbReference>
<evidence type="ECO:0000259" key="5">
    <source>
        <dbReference type="Pfam" id="PF04542"/>
    </source>
</evidence>
<dbReference type="InterPro" id="IPR007627">
    <property type="entry name" value="RNA_pol_sigma70_r2"/>
</dbReference>
<dbReference type="InterPro" id="IPR039425">
    <property type="entry name" value="RNA_pol_sigma-70-like"/>
</dbReference>
<keyword evidence="4" id="KW-0804">Transcription</keyword>
<dbReference type="InterPro" id="IPR014284">
    <property type="entry name" value="RNA_pol_sigma-70_dom"/>
</dbReference>
<dbReference type="NCBIfam" id="TIGR02985">
    <property type="entry name" value="Sig70_bacteroi1"/>
    <property type="match status" value="1"/>
</dbReference>
<evidence type="ECO:0000256" key="3">
    <source>
        <dbReference type="ARBA" id="ARBA00023082"/>
    </source>
</evidence>